<dbReference type="InterPro" id="IPR003660">
    <property type="entry name" value="HAMP_dom"/>
</dbReference>
<evidence type="ECO:0000256" key="12">
    <source>
        <dbReference type="SAM" id="Phobius"/>
    </source>
</evidence>
<dbReference type="Proteomes" id="UP000037023">
    <property type="component" value="Unassembled WGS sequence"/>
</dbReference>
<keyword evidence="7 12" id="KW-0812">Transmembrane</keyword>
<dbReference type="InterPro" id="IPR003661">
    <property type="entry name" value="HisK_dim/P_dom"/>
</dbReference>
<evidence type="ECO:0000256" key="2">
    <source>
        <dbReference type="ARBA" id="ARBA00004141"/>
    </source>
</evidence>
<organism evidence="15 16">
    <name type="scientific">Streptomyces viridochromogenes</name>
    <dbReference type="NCBI Taxonomy" id="1938"/>
    <lineage>
        <taxon>Bacteria</taxon>
        <taxon>Bacillati</taxon>
        <taxon>Actinomycetota</taxon>
        <taxon>Actinomycetes</taxon>
        <taxon>Kitasatosporales</taxon>
        <taxon>Streptomycetaceae</taxon>
        <taxon>Streptomyces</taxon>
    </lineage>
</organism>
<dbReference type="PATRIC" id="fig|1938.6.peg.7196"/>
<dbReference type="PANTHER" id="PTHR45436:SF15">
    <property type="entry name" value="SENSOR HISTIDINE KINASE CUSS"/>
    <property type="match status" value="1"/>
</dbReference>
<keyword evidence="10" id="KW-0902">Two-component regulatory system</keyword>
<dbReference type="CDD" id="cd00082">
    <property type="entry name" value="HisKA"/>
    <property type="match status" value="1"/>
</dbReference>
<dbReference type="SUPFAM" id="SSF55874">
    <property type="entry name" value="ATPase domain of HSP90 chaperone/DNA topoisomerase II/histidine kinase"/>
    <property type="match status" value="1"/>
</dbReference>
<dbReference type="InterPro" id="IPR004358">
    <property type="entry name" value="Sig_transdc_His_kin-like_C"/>
</dbReference>
<evidence type="ECO:0000256" key="7">
    <source>
        <dbReference type="ARBA" id="ARBA00022692"/>
    </source>
</evidence>
<comment type="catalytic activity">
    <reaction evidence="1">
        <text>ATP + protein L-histidine = ADP + protein N-phospho-L-histidine.</text>
        <dbReference type="EC" id="2.7.13.3"/>
    </reaction>
</comment>
<comment type="subcellular location">
    <subcellularLocation>
        <location evidence="3">Cell membrane</location>
    </subcellularLocation>
    <subcellularLocation>
        <location evidence="2">Membrane</location>
        <topology evidence="2">Multi-pass membrane protein</topology>
    </subcellularLocation>
</comment>
<dbReference type="Pfam" id="PF02518">
    <property type="entry name" value="HATPase_c"/>
    <property type="match status" value="1"/>
</dbReference>
<evidence type="ECO:0000256" key="6">
    <source>
        <dbReference type="ARBA" id="ARBA00022679"/>
    </source>
</evidence>
<dbReference type="GO" id="GO:0005886">
    <property type="term" value="C:plasma membrane"/>
    <property type="evidence" value="ECO:0007669"/>
    <property type="project" value="UniProtKB-SubCell"/>
</dbReference>
<evidence type="ECO:0000256" key="5">
    <source>
        <dbReference type="ARBA" id="ARBA00022553"/>
    </source>
</evidence>
<feature type="domain" description="HAMP" evidence="14">
    <location>
        <begin position="108"/>
        <end position="161"/>
    </location>
</feature>
<dbReference type="InterPro" id="IPR050428">
    <property type="entry name" value="TCS_sensor_his_kinase"/>
</dbReference>
<dbReference type="Gene3D" id="3.30.565.10">
    <property type="entry name" value="Histidine kinase-like ATPase, C-terminal domain"/>
    <property type="match status" value="1"/>
</dbReference>
<dbReference type="GO" id="GO:0000155">
    <property type="term" value="F:phosphorelay sensor kinase activity"/>
    <property type="evidence" value="ECO:0007669"/>
    <property type="project" value="InterPro"/>
</dbReference>
<evidence type="ECO:0000259" key="13">
    <source>
        <dbReference type="PROSITE" id="PS50109"/>
    </source>
</evidence>
<keyword evidence="6" id="KW-0808">Transferase</keyword>
<evidence type="ECO:0000256" key="4">
    <source>
        <dbReference type="ARBA" id="ARBA00012438"/>
    </source>
</evidence>
<gene>
    <name evidence="15" type="ORF">ADK34_33470</name>
</gene>
<dbReference type="InterPro" id="IPR003594">
    <property type="entry name" value="HATPase_dom"/>
</dbReference>
<keyword evidence="11 12" id="KW-0472">Membrane</keyword>
<evidence type="ECO:0000256" key="10">
    <source>
        <dbReference type="ARBA" id="ARBA00023012"/>
    </source>
</evidence>
<dbReference type="PRINTS" id="PR00344">
    <property type="entry name" value="BCTRLSENSOR"/>
</dbReference>
<dbReference type="SUPFAM" id="SSF158472">
    <property type="entry name" value="HAMP domain-like"/>
    <property type="match status" value="1"/>
</dbReference>
<evidence type="ECO:0000313" key="16">
    <source>
        <dbReference type="Proteomes" id="UP000037023"/>
    </source>
</evidence>
<dbReference type="InterPro" id="IPR036890">
    <property type="entry name" value="HATPase_C_sf"/>
</dbReference>
<feature type="domain" description="Histidine kinase" evidence="13">
    <location>
        <begin position="169"/>
        <end position="384"/>
    </location>
</feature>
<dbReference type="Gene3D" id="1.10.287.130">
    <property type="match status" value="1"/>
</dbReference>
<evidence type="ECO:0000256" key="8">
    <source>
        <dbReference type="ARBA" id="ARBA00022777"/>
    </source>
</evidence>
<reference evidence="15 16" key="1">
    <citation type="submission" date="2015-06" db="EMBL/GenBank/DDBJ databases">
        <authorList>
            <person name="Hoefler B.C."/>
            <person name="Straight P.D."/>
        </authorList>
    </citation>
    <scope>NUCLEOTIDE SEQUENCE [LARGE SCALE GENOMIC DNA]</scope>
    <source>
        <strain evidence="15 16">NRRL 3427</strain>
    </source>
</reference>
<keyword evidence="5" id="KW-0597">Phosphoprotein</keyword>
<dbReference type="PROSITE" id="PS50109">
    <property type="entry name" value="HIS_KIN"/>
    <property type="match status" value="1"/>
</dbReference>
<dbReference type="InterPro" id="IPR036097">
    <property type="entry name" value="HisK_dim/P_sf"/>
</dbReference>
<evidence type="ECO:0000259" key="14">
    <source>
        <dbReference type="PROSITE" id="PS50885"/>
    </source>
</evidence>
<dbReference type="Gene3D" id="6.10.340.10">
    <property type="match status" value="1"/>
</dbReference>
<dbReference type="OrthoDB" id="9786919at2"/>
<comment type="caution">
    <text evidence="15">The sequence shown here is derived from an EMBL/GenBank/DDBJ whole genome shotgun (WGS) entry which is preliminary data.</text>
</comment>
<dbReference type="SMART" id="SM00304">
    <property type="entry name" value="HAMP"/>
    <property type="match status" value="1"/>
</dbReference>
<protein>
    <recommendedName>
        <fullName evidence="4">histidine kinase</fullName>
        <ecNumber evidence="4">2.7.13.3</ecNumber>
    </recommendedName>
</protein>
<dbReference type="SMART" id="SM00388">
    <property type="entry name" value="HisKA"/>
    <property type="match status" value="1"/>
</dbReference>
<proteinExistence type="predicted"/>
<evidence type="ECO:0000256" key="9">
    <source>
        <dbReference type="ARBA" id="ARBA00022989"/>
    </source>
</evidence>
<dbReference type="EC" id="2.7.13.3" evidence="4"/>
<dbReference type="InterPro" id="IPR005467">
    <property type="entry name" value="His_kinase_dom"/>
</dbReference>
<feature type="transmembrane region" description="Helical" evidence="12">
    <location>
        <begin position="85"/>
        <end position="107"/>
    </location>
</feature>
<sequence>MGMLRRGTVGRRFTILYATGFLGSGVLLLALTYLMSGVRQTTLAPGQAPTPVPTGEPGLAAAEAHIRALEAQLADVHGQQERRMLLGSLVALVVAAALSLLLGRILAGRVLRPLRLITAATRRITAENLHERLAVTGPDDEVKELADTVDDLLERLEASFDAQRRFVGNASHELRTPLATIRASLDVAVAKPEPAAQTVALAGRIRTELDRLDHLLDGFLLLARAQHGAFADRTLVSLAEQTREALADRAADIAAKGLVLDTDVRPDAWARGSAVLLSRMVRNLVDNAIVHNDVDGRIRVATDDDGTGARLVVESGGPLLDQREVDRLGRPFERLGVARTGPEGSSGLGLSIVAAIVAAHDGRLVLRARPEGGLRVAVTLPPAGGRVDPTAKVRQVTP</sequence>
<dbReference type="SUPFAM" id="SSF47384">
    <property type="entry name" value="Homodimeric domain of signal transducing histidine kinase"/>
    <property type="match status" value="1"/>
</dbReference>
<dbReference type="CDD" id="cd06225">
    <property type="entry name" value="HAMP"/>
    <property type="match status" value="1"/>
</dbReference>
<evidence type="ECO:0000256" key="1">
    <source>
        <dbReference type="ARBA" id="ARBA00000085"/>
    </source>
</evidence>
<evidence type="ECO:0000313" key="15">
    <source>
        <dbReference type="EMBL" id="KOG11810.1"/>
    </source>
</evidence>
<dbReference type="PANTHER" id="PTHR45436">
    <property type="entry name" value="SENSOR HISTIDINE KINASE YKOH"/>
    <property type="match status" value="1"/>
</dbReference>
<dbReference type="SMART" id="SM00387">
    <property type="entry name" value="HATPase_c"/>
    <property type="match status" value="1"/>
</dbReference>
<dbReference type="Pfam" id="PF00512">
    <property type="entry name" value="HisKA"/>
    <property type="match status" value="1"/>
</dbReference>
<accession>A0A0L8JDS6</accession>
<keyword evidence="9 12" id="KW-1133">Transmembrane helix</keyword>
<dbReference type="AlphaFoldDB" id="A0A0L8JDS6"/>
<feature type="transmembrane region" description="Helical" evidence="12">
    <location>
        <begin position="12"/>
        <end position="35"/>
    </location>
</feature>
<evidence type="ECO:0000256" key="11">
    <source>
        <dbReference type="ARBA" id="ARBA00023136"/>
    </source>
</evidence>
<name>A0A0L8JDS6_STRVR</name>
<dbReference type="Pfam" id="PF00672">
    <property type="entry name" value="HAMP"/>
    <property type="match status" value="1"/>
</dbReference>
<dbReference type="EMBL" id="LGUP01000386">
    <property type="protein sequence ID" value="KOG11810.1"/>
    <property type="molecule type" value="Genomic_DNA"/>
</dbReference>
<dbReference type="PROSITE" id="PS50885">
    <property type="entry name" value="HAMP"/>
    <property type="match status" value="1"/>
</dbReference>
<keyword evidence="8 15" id="KW-0418">Kinase</keyword>
<evidence type="ECO:0000256" key="3">
    <source>
        <dbReference type="ARBA" id="ARBA00004236"/>
    </source>
</evidence>